<dbReference type="PANTHER" id="PTHR42913">
    <property type="entry name" value="APOPTOSIS-INDUCING FACTOR 1"/>
    <property type="match status" value="1"/>
</dbReference>
<dbReference type="Pfam" id="PF07992">
    <property type="entry name" value="Pyr_redox_2"/>
    <property type="match status" value="1"/>
</dbReference>
<dbReference type="Pfam" id="PF22366">
    <property type="entry name" value="NDH2_C"/>
    <property type="match status" value="1"/>
</dbReference>
<evidence type="ECO:0000313" key="8">
    <source>
        <dbReference type="EMBL" id="MVZ96152.1"/>
    </source>
</evidence>
<reference evidence="8 9" key="1">
    <citation type="submission" date="2019-01" db="EMBL/GenBank/DDBJ databases">
        <title>Sphingorhabdus lacus sp.nov., isolated from an oligotrophic freshwater lake.</title>
        <authorList>
            <person name="Park M."/>
        </authorList>
    </citation>
    <scope>NUCLEOTIDE SEQUENCE [LARGE SCALE GENOMIC DNA]</scope>
    <source>
        <strain evidence="8 9">IMCC26285</strain>
    </source>
</reference>
<evidence type="ECO:0000259" key="7">
    <source>
        <dbReference type="Pfam" id="PF22366"/>
    </source>
</evidence>
<keyword evidence="9" id="KW-1185">Reference proteome</keyword>
<evidence type="ECO:0000256" key="5">
    <source>
        <dbReference type="ARBA" id="ARBA00023002"/>
    </source>
</evidence>
<dbReference type="Gene3D" id="3.50.50.100">
    <property type="match status" value="1"/>
</dbReference>
<gene>
    <name evidence="8" type="ORF">EUU23_00355</name>
</gene>
<dbReference type="InterPro" id="IPR023753">
    <property type="entry name" value="FAD/NAD-binding_dom"/>
</dbReference>
<dbReference type="Proteomes" id="UP000471147">
    <property type="component" value="Unassembled WGS sequence"/>
</dbReference>
<dbReference type="EMBL" id="SDWJ01000001">
    <property type="protein sequence ID" value="MVZ96152.1"/>
    <property type="molecule type" value="Genomic_DNA"/>
</dbReference>
<comment type="caution">
    <text evidence="8">The sequence shown here is derived from an EMBL/GenBank/DDBJ whole genome shotgun (WGS) entry which is preliminary data.</text>
</comment>
<dbReference type="GO" id="GO:0003955">
    <property type="term" value="F:NAD(P)H dehydrogenase (quinone) activity"/>
    <property type="evidence" value="ECO:0007669"/>
    <property type="project" value="TreeGrafter"/>
</dbReference>
<dbReference type="InterPro" id="IPR051169">
    <property type="entry name" value="NADH-Q_oxidoreductase"/>
</dbReference>
<evidence type="ECO:0000256" key="3">
    <source>
        <dbReference type="ARBA" id="ARBA00022630"/>
    </source>
</evidence>
<dbReference type="PANTHER" id="PTHR42913:SF3">
    <property type="entry name" value="64 KDA MITOCHONDRIAL NADH DEHYDROGENASE (EUROFUNG)"/>
    <property type="match status" value="1"/>
</dbReference>
<dbReference type="InterPro" id="IPR036188">
    <property type="entry name" value="FAD/NAD-bd_sf"/>
</dbReference>
<sequence>MDQPVTSLQRPHVVIVGAGFGGLATAQGLGNADVDVTLIDKRNHHLFQPLLYQVATAGLSPADIAAPIRGILKRNANTRVVLDRVYGVDTEHKRIILGDGEPMSYDWLVLATGARHSYFGRDDWAPFAPGIKTIEDATAVRRKVLMAMERAETEADPDKRQALLTFVIIGGGPTGVEMAGAIAELARQSVSKDFRSITPRCAKVILVEGGDRLLASFPEALSAKAKTAIEQLGVDVWLGQQVVSVDKMGVMVGEKFIAASTAIWAAGVQASRAAEWLGITPDRAGRVPVGCDLRAPNESAVFVIGDTAACSGANGKPLPGVAPVAKQQGMHVANSIIAAIKGRSIEPFQYRNYGNLATIGRNRAVADFGRIQVSGHLAWLLWCVAHIWFLSGYRNRFVVGANWLWNYLTYTRGARLITGEVSPDLPATLVPRPALRPLNI</sequence>
<feature type="domain" description="External alternative NADH-ubiquinone oxidoreductase-like C-terminal" evidence="7">
    <location>
        <begin position="354"/>
        <end position="408"/>
    </location>
</feature>
<dbReference type="RefSeq" id="WP_160352170.1">
    <property type="nucleotide sequence ID" value="NZ_SDWJ01000001.1"/>
</dbReference>
<accession>A0A6I4LRW4</accession>
<comment type="cofactor">
    <cofactor evidence="1">
        <name>FAD</name>
        <dbReference type="ChEBI" id="CHEBI:57692"/>
    </cofactor>
</comment>
<feature type="domain" description="FAD/NAD(P)-binding" evidence="6">
    <location>
        <begin position="12"/>
        <end position="329"/>
    </location>
</feature>
<proteinExistence type="inferred from homology"/>
<dbReference type="InterPro" id="IPR054585">
    <property type="entry name" value="NDH2-like_C"/>
</dbReference>
<protein>
    <submittedName>
        <fullName evidence="8">NAD(P)/FAD-dependent oxidoreductase</fullName>
    </submittedName>
</protein>
<name>A0A6I4LRW4_9SPHN</name>
<organism evidence="8 9">
    <name type="scientific">Sphingorhabdus profundilacus</name>
    <dbReference type="NCBI Taxonomy" id="2509718"/>
    <lineage>
        <taxon>Bacteria</taxon>
        <taxon>Pseudomonadati</taxon>
        <taxon>Pseudomonadota</taxon>
        <taxon>Alphaproteobacteria</taxon>
        <taxon>Sphingomonadales</taxon>
        <taxon>Sphingomonadaceae</taxon>
        <taxon>Sphingorhabdus</taxon>
    </lineage>
</organism>
<evidence type="ECO:0000256" key="2">
    <source>
        <dbReference type="ARBA" id="ARBA00005272"/>
    </source>
</evidence>
<dbReference type="PRINTS" id="PR00411">
    <property type="entry name" value="PNDRDTASEI"/>
</dbReference>
<evidence type="ECO:0000313" key="9">
    <source>
        <dbReference type="Proteomes" id="UP000471147"/>
    </source>
</evidence>
<keyword evidence="4" id="KW-0274">FAD</keyword>
<dbReference type="AlphaFoldDB" id="A0A6I4LRW4"/>
<evidence type="ECO:0000256" key="4">
    <source>
        <dbReference type="ARBA" id="ARBA00022827"/>
    </source>
</evidence>
<evidence type="ECO:0000256" key="1">
    <source>
        <dbReference type="ARBA" id="ARBA00001974"/>
    </source>
</evidence>
<keyword evidence="3" id="KW-0285">Flavoprotein</keyword>
<keyword evidence="5" id="KW-0560">Oxidoreductase</keyword>
<dbReference type="SUPFAM" id="SSF51905">
    <property type="entry name" value="FAD/NAD(P)-binding domain"/>
    <property type="match status" value="2"/>
</dbReference>
<dbReference type="OrthoDB" id="9781621at2"/>
<dbReference type="PRINTS" id="PR00368">
    <property type="entry name" value="FADPNR"/>
</dbReference>
<comment type="similarity">
    <text evidence="2">Belongs to the NADH dehydrogenase family.</text>
</comment>
<dbReference type="GO" id="GO:0019646">
    <property type="term" value="P:aerobic electron transport chain"/>
    <property type="evidence" value="ECO:0007669"/>
    <property type="project" value="TreeGrafter"/>
</dbReference>
<evidence type="ECO:0000259" key="6">
    <source>
        <dbReference type="Pfam" id="PF07992"/>
    </source>
</evidence>